<feature type="transmembrane region" description="Helical" evidence="1">
    <location>
        <begin position="7"/>
        <end position="25"/>
    </location>
</feature>
<dbReference type="RefSeq" id="WP_003633836.1">
    <property type="nucleotide sequence ID" value="NZ_AZDF01000028.1"/>
</dbReference>
<organism evidence="2 3">
    <name type="scientific">Lentilactobacillus hilgardii (strain ATCC 8290 / DSM 20176 / CCUG 30140 / JCM 1155 / KCTC 3500 / NBRC 15886 / NCIMB 8040 / NRRL B-1843 / 9)</name>
    <dbReference type="NCBI Taxonomy" id="1423757"/>
    <lineage>
        <taxon>Bacteria</taxon>
        <taxon>Bacillati</taxon>
        <taxon>Bacillota</taxon>
        <taxon>Bacilli</taxon>
        <taxon>Lactobacillales</taxon>
        <taxon>Lactobacillaceae</taxon>
        <taxon>Lentilactobacillus</taxon>
    </lineage>
</organism>
<keyword evidence="3" id="KW-1185">Reference proteome</keyword>
<keyword evidence="1" id="KW-0812">Transmembrane</keyword>
<keyword evidence="1" id="KW-1133">Transmembrane helix</keyword>
<evidence type="ECO:0000313" key="2">
    <source>
        <dbReference type="EMBL" id="EEI24869.1"/>
    </source>
</evidence>
<proteinExistence type="predicted"/>
<reference evidence="2 3" key="1">
    <citation type="submission" date="2009-01" db="EMBL/GenBank/DDBJ databases">
        <authorList>
            <person name="Qin X."/>
            <person name="Bachman B."/>
            <person name="Battles P."/>
            <person name="Bell A."/>
            <person name="Bess C."/>
            <person name="Bickham C."/>
            <person name="Chaboub L."/>
            <person name="Chen D."/>
            <person name="Coyle M."/>
            <person name="Deiros D.R."/>
            <person name="Dinh H."/>
            <person name="Forbes L."/>
            <person name="Fowler G."/>
            <person name="Francisco L."/>
            <person name="Fu Q."/>
            <person name="Gubbala S."/>
            <person name="Hale W."/>
            <person name="Han Y."/>
            <person name="Hemphill L."/>
            <person name="Highlander S.K."/>
            <person name="Hirani K."/>
            <person name="Hogues M."/>
            <person name="Jackson L."/>
            <person name="Jakkamsetti A."/>
            <person name="Javaid M."/>
            <person name="Jiang H."/>
            <person name="Korchina V."/>
            <person name="Kovar C."/>
            <person name="Lara F."/>
            <person name="Lee S."/>
            <person name="Mata R."/>
            <person name="Mathew T."/>
            <person name="Moen C."/>
            <person name="Morales K."/>
            <person name="Munidasa M."/>
            <person name="Nazareth L."/>
            <person name="Ngo R."/>
            <person name="Nguyen L."/>
            <person name="Okwuonu G."/>
            <person name="Ongeri F."/>
            <person name="Patil S."/>
            <person name="Petrosino J."/>
            <person name="Pham C."/>
            <person name="Pham P."/>
            <person name="Pu L.-L."/>
            <person name="Puazo M."/>
            <person name="Raj R."/>
            <person name="Reid J."/>
            <person name="Rouhana J."/>
            <person name="Saada N."/>
            <person name="Shang Y."/>
            <person name="Simmons D."/>
            <person name="Thornton R."/>
            <person name="Warren J."/>
            <person name="Weissenberger G."/>
            <person name="Zhang J."/>
            <person name="Zhang L."/>
            <person name="Zhou C."/>
            <person name="Zhu D."/>
            <person name="Muzny D."/>
            <person name="Worley K."/>
            <person name="Gibbs R."/>
        </authorList>
    </citation>
    <scope>NUCLEOTIDE SEQUENCE [LARGE SCALE GENOMIC DNA]</scope>
    <source>
        <strain evidence="3">ATCC 8290 / DSM 20176 / CCUG 30140 / JCM 1155 / KCTC 3500 / NBRC 15886 / NCIMB 8040 / NRRL B-1843 / 9</strain>
    </source>
</reference>
<dbReference type="EMBL" id="ACGP01000111">
    <property type="protein sequence ID" value="EEI24869.1"/>
    <property type="molecule type" value="Genomic_DNA"/>
</dbReference>
<dbReference type="AlphaFoldDB" id="C0XIC5"/>
<dbReference type="HOGENOM" id="CLU_210315_0_0_9"/>
<comment type="caution">
    <text evidence="2">The sequence shown here is derived from an EMBL/GenBank/DDBJ whole genome shotgun (WGS) entry which is preliminary data.</text>
</comment>
<feature type="transmembrane region" description="Helical" evidence="1">
    <location>
        <begin position="31"/>
        <end position="52"/>
    </location>
</feature>
<gene>
    <name evidence="2" type="ORF">HMPREF0519_0986</name>
</gene>
<dbReference type="Proteomes" id="UP000003752">
    <property type="component" value="Unassembled WGS sequence"/>
</dbReference>
<keyword evidence="1" id="KW-0472">Membrane</keyword>
<evidence type="ECO:0000256" key="1">
    <source>
        <dbReference type="SAM" id="Phobius"/>
    </source>
</evidence>
<evidence type="ECO:0000313" key="3">
    <source>
        <dbReference type="Proteomes" id="UP000003752"/>
    </source>
</evidence>
<dbReference type="SMR" id="C0XIC5"/>
<protein>
    <submittedName>
        <fullName evidence="2">Uncharacterized protein</fullName>
    </submittedName>
</protein>
<name>C0XIC5_LENH9</name>
<accession>C0XIC5</accession>
<sequence>MRLLIGIGGLISLLLCIGAIALLFLGNEALALPLVIVGTIIMILSWLLSGLISRKSKKK</sequence>
<dbReference type="PATRIC" id="fig|1423757.3.peg.1259"/>